<evidence type="ECO:0000256" key="2">
    <source>
        <dbReference type="ARBA" id="ARBA00023315"/>
    </source>
</evidence>
<dbReference type="InterPro" id="IPR050832">
    <property type="entry name" value="Bact_Acetyltransf"/>
</dbReference>
<dbReference type="PANTHER" id="PTHR43877:SF2">
    <property type="entry name" value="AMINOALKYLPHOSPHONATE N-ACETYLTRANSFERASE-RELATED"/>
    <property type="match status" value="1"/>
</dbReference>
<dbReference type="Proteomes" id="UP000664109">
    <property type="component" value="Unassembled WGS sequence"/>
</dbReference>
<accession>A0ABS2US63</accession>
<dbReference type="InterPro" id="IPR000182">
    <property type="entry name" value="GNAT_dom"/>
</dbReference>
<keyword evidence="1" id="KW-0808">Transferase</keyword>
<comment type="caution">
    <text evidence="4">The sequence shown here is derived from an EMBL/GenBank/DDBJ whole genome shotgun (WGS) entry which is preliminary data.</text>
</comment>
<keyword evidence="2" id="KW-0012">Acyltransferase</keyword>
<organism evidence="4 5">
    <name type="scientific">Streptomyces zhihengii</name>
    <dbReference type="NCBI Taxonomy" id="1818004"/>
    <lineage>
        <taxon>Bacteria</taxon>
        <taxon>Bacillati</taxon>
        <taxon>Actinomycetota</taxon>
        <taxon>Actinomycetes</taxon>
        <taxon>Kitasatosporales</taxon>
        <taxon>Streptomycetaceae</taxon>
        <taxon>Streptomyces</taxon>
    </lineage>
</organism>
<dbReference type="EMBL" id="JAFEJA010000001">
    <property type="protein sequence ID" value="MBM9619545.1"/>
    <property type="molecule type" value="Genomic_DNA"/>
</dbReference>
<keyword evidence="5" id="KW-1185">Reference proteome</keyword>
<evidence type="ECO:0000259" key="3">
    <source>
        <dbReference type="PROSITE" id="PS51186"/>
    </source>
</evidence>
<feature type="domain" description="N-acetyltransferase" evidence="3">
    <location>
        <begin position="165"/>
        <end position="319"/>
    </location>
</feature>
<dbReference type="Pfam" id="PF00583">
    <property type="entry name" value="Acetyltransf_1"/>
    <property type="match status" value="1"/>
</dbReference>
<evidence type="ECO:0000256" key="1">
    <source>
        <dbReference type="ARBA" id="ARBA00022679"/>
    </source>
</evidence>
<dbReference type="Gene3D" id="3.40.630.30">
    <property type="match status" value="1"/>
</dbReference>
<dbReference type="CDD" id="cd04301">
    <property type="entry name" value="NAT_SF"/>
    <property type="match status" value="1"/>
</dbReference>
<dbReference type="PANTHER" id="PTHR43877">
    <property type="entry name" value="AMINOALKYLPHOSPHONATE N-ACETYLTRANSFERASE-RELATED-RELATED"/>
    <property type="match status" value="1"/>
</dbReference>
<evidence type="ECO:0000313" key="4">
    <source>
        <dbReference type="EMBL" id="MBM9619545.1"/>
    </source>
</evidence>
<protein>
    <submittedName>
        <fullName evidence="4">GNAT family N-acetyltransferase</fullName>
    </submittedName>
</protein>
<proteinExistence type="predicted"/>
<reference evidence="4 5" key="1">
    <citation type="journal article" date="2016" name="Arch. Microbiol.">
        <title>Streptomyces zhihengii sp. nov., isolated from rhizospheric soil of Psammosilene tunicoides.</title>
        <authorList>
            <person name="Huang M.J."/>
            <person name="Fei J.J."/>
            <person name="Salam N."/>
            <person name="Kim C.J."/>
            <person name="Hozzein W.N."/>
            <person name="Xiao M."/>
            <person name="Huang H.Q."/>
            <person name="Li W.J."/>
        </authorList>
    </citation>
    <scope>NUCLEOTIDE SEQUENCE [LARGE SCALE GENOMIC DNA]</scope>
    <source>
        <strain evidence="4 5">YIM T102</strain>
    </source>
</reference>
<dbReference type="PROSITE" id="PS51186">
    <property type="entry name" value="GNAT"/>
    <property type="match status" value="1"/>
</dbReference>
<evidence type="ECO:0000313" key="5">
    <source>
        <dbReference type="Proteomes" id="UP000664109"/>
    </source>
</evidence>
<gene>
    <name evidence="4" type="ORF">JE024_12540</name>
</gene>
<dbReference type="RefSeq" id="WP_205373662.1">
    <property type="nucleotide sequence ID" value="NZ_JAFEJA010000001.1"/>
</dbReference>
<name>A0ABS2US63_9ACTN</name>
<dbReference type="SUPFAM" id="SSF55729">
    <property type="entry name" value="Acyl-CoA N-acyltransferases (Nat)"/>
    <property type="match status" value="2"/>
</dbReference>
<sequence length="320" mass="34435">MSLTVRPATPADAPAVCALLNAVDLAEIGRHETDLHSVEADLAHADVDLARDTWLVSDGTVLVGYGVIYSDSGQGDIGVDHYVLPGRSDAAVLLLELIEARAAEKASGSGAERAVLHLHLNAAPTVDTALLTARGWSTVRRHQIMTRPLSASADLPPTPPAGPALTLRDCRDEADRRLAHALVEETFADHFDHHARTYEQWLDDVDGARLDWSLVWIASLDGEGDVAVMLSRDDREAMGWIRNLGVRRPARGRGIAGHLLRHAFAVYAARGRDTIGLGVDTANESRALALYEAHGMALHYAIDTWEVTRPAAAAAATRTP</sequence>
<dbReference type="InterPro" id="IPR016181">
    <property type="entry name" value="Acyl_CoA_acyltransferase"/>
</dbReference>